<dbReference type="EMBL" id="CH991563">
    <property type="protein sequence ID" value="EDQ86877.1"/>
    <property type="molecule type" value="Genomic_DNA"/>
</dbReference>
<dbReference type="InterPro" id="IPR002048">
    <property type="entry name" value="EF_hand_dom"/>
</dbReference>
<protein>
    <recommendedName>
        <fullName evidence="3">EF-hand domain-containing protein</fullName>
    </recommendedName>
</protein>
<feature type="compositionally biased region" description="Basic and acidic residues" evidence="2">
    <location>
        <begin position="232"/>
        <end position="242"/>
    </location>
</feature>
<organism evidence="4 5">
    <name type="scientific">Monosiga brevicollis</name>
    <name type="common">Choanoflagellate</name>
    <dbReference type="NCBI Taxonomy" id="81824"/>
    <lineage>
        <taxon>Eukaryota</taxon>
        <taxon>Choanoflagellata</taxon>
        <taxon>Craspedida</taxon>
        <taxon>Salpingoecidae</taxon>
        <taxon>Monosiga</taxon>
    </lineage>
</organism>
<evidence type="ECO:0000259" key="3">
    <source>
        <dbReference type="PROSITE" id="PS50222"/>
    </source>
</evidence>
<feature type="compositionally biased region" description="Basic residues" evidence="2">
    <location>
        <begin position="742"/>
        <end position="752"/>
    </location>
</feature>
<dbReference type="GeneID" id="5893565"/>
<dbReference type="Gene3D" id="1.10.238.10">
    <property type="entry name" value="EF-hand"/>
    <property type="match status" value="1"/>
</dbReference>
<accession>A9V6G1</accession>
<feature type="coiled-coil region" evidence="1">
    <location>
        <begin position="251"/>
        <end position="278"/>
    </location>
</feature>
<feature type="compositionally biased region" description="Polar residues" evidence="2">
    <location>
        <begin position="985"/>
        <end position="1007"/>
    </location>
</feature>
<evidence type="ECO:0000256" key="1">
    <source>
        <dbReference type="SAM" id="Coils"/>
    </source>
</evidence>
<feature type="region of interest" description="Disordered" evidence="2">
    <location>
        <begin position="462"/>
        <end position="487"/>
    </location>
</feature>
<feature type="compositionally biased region" description="Basic and acidic residues" evidence="2">
    <location>
        <begin position="827"/>
        <end position="839"/>
    </location>
</feature>
<dbReference type="AlphaFoldDB" id="A9V6G1"/>
<dbReference type="Proteomes" id="UP000001357">
    <property type="component" value="Unassembled WGS sequence"/>
</dbReference>
<dbReference type="OMA" id="KERAMTH"/>
<feature type="compositionally biased region" description="Basic and acidic residues" evidence="2">
    <location>
        <begin position="558"/>
        <end position="578"/>
    </location>
</feature>
<feature type="coiled-coil region" evidence="1">
    <location>
        <begin position="599"/>
        <end position="675"/>
    </location>
</feature>
<evidence type="ECO:0000256" key="2">
    <source>
        <dbReference type="SAM" id="MobiDB-lite"/>
    </source>
</evidence>
<feature type="region of interest" description="Disordered" evidence="2">
    <location>
        <begin position="733"/>
        <end position="840"/>
    </location>
</feature>
<keyword evidence="5" id="KW-1185">Reference proteome</keyword>
<dbReference type="InParanoid" id="A9V6G1"/>
<feature type="region of interest" description="Disordered" evidence="2">
    <location>
        <begin position="406"/>
        <end position="428"/>
    </location>
</feature>
<feature type="region of interest" description="Disordered" evidence="2">
    <location>
        <begin position="538"/>
        <end position="596"/>
    </location>
</feature>
<feature type="coiled-coil region" evidence="1">
    <location>
        <begin position="122"/>
        <end position="226"/>
    </location>
</feature>
<keyword evidence="1" id="KW-0175">Coiled coil</keyword>
<proteinExistence type="predicted"/>
<gene>
    <name evidence="4" type="ORF">MONBRDRAFT_27932</name>
</gene>
<sequence length="1007" mass="116804">MASISEEYAEQEVYTEQVYHHIFQSVDVGQDGYVDESDLAQALSNHGLADSQDSALVKARELMPTYDQDRDGRWSESEFRASIQHADMNALMRKAGGSQSDSSGREVIFRKHLVREYDDAADEHHARELENLRNELIEHEEQMLEQMKAHYERLLAQLHTELERVDGERRDAEQRASTEDVATTKARYTRLMEELEAELDEERSARHRAEREVRDQKLEFHAYQQTMEERLFTAQRDRRSQSADEEDDGLEEVYRKRIQSLERQLAETRELLHESAANQNQPLPVQSSRAPEYTVVTKNVTVEVEDVEVEDDGAADNHMELSALREEVEHLTHSLESQRRAQTVMQTSHAEEVRELRERLASQNALNNSVFSRQEVEDAQEREMTRLRSDYEQLEREAATLRIEVKRLKAQHNSQTSTEQREKSRFEEHTAELEQNYNSALDDIRRLSQRLRDSEVALRELQDERTREQEEAQQQRDRDAAVQREDVNRAHRLQQELDAARAENERLQQLFNEAQQRQQQGDLANDELRTKSERLQRQLDEAQRNQRPQSSELPSDAPTHEVKIHVTHEQEGKKREPPRGASYSPLKDRTQLETDPSTLREAQDMLADERVQNAQLKQDLEMLRRSRERLDDEDQQLLERYQDLSDELSRTQVQLQRLRHRYEEEQSQVYVLEDKLNLQRKVELEQRERIIELEAQLRDRPNRATYIFGSEREPGTLTAQEVASLLRDMRDGVRMPHDEGHRHSRHSRHSSHHSSGQSSRHASPRARHRSPSAERGRSAHRDIEVQRWSESRANNSHSRHRDQSPMSDSGSDASRRSRHSGGHSRRHFEERWEIREQDNGGHSTALLRAEPQYDQSYDSGGRSPSKFHIVARHVSSENQQMQAQDSPRAPTPVLTRLPHSATLRGGAVMMPSSVSVGSKLQVAQCSSSSSNNNRIQYVSPVDLNANNMTSFVREEHEESHTEGGRGSGRMRYELASGPDYVCRSTPASGNQISTHRTATVQRTWQAS</sequence>
<dbReference type="RefSeq" id="XP_001748422.1">
    <property type="nucleotide sequence ID" value="XM_001748370.1"/>
</dbReference>
<feature type="compositionally biased region" description="Basic and acidic residues" evidence="2">
    <location>
        <begin position="953"/>
        <end position="963"/>
    </location>
</feature>
<feature type="compositionally biased region" description="Basic and acidic residues" evidence="2">
    <location>
        <begin position="771"/>
        <end position="790"/>
    </location>
</feature>
<evidence type="ECO:0000313" key="5">
    <source>
        <dbReference type="Proteomes" id="UP000001357"/>
    </source>
</evidence>
<dbReference type="GO" id="GO:0005509">
    <property type="term" value="F:calcium ion binding"/>
    <property type="evidence" value="ECO:0007669"/>
    <property type="project" value="InterPro"/>
</dbReference>
<name>A9V6G1_MONBE</name>
<feature type="region of interest" description="Disordered" evidence="2">
    <location>
        <begin position="953"/>
        <end position="972"/>
    </location>
</feature>
<dbReference type="STRING" id="81824.A9V6G1"/>
<feature type="region of interest" description="Disordered" evidence="2">
    <location>
        <begin position="232"/>
        <end position="251"/>
    </location>
</feature>
<feature type="domain" description="EF-hand" evidence="3">
    <location>
        <begin position="14"/>
        <end position="49"/>
    </location>
</feature>
<reference evidence="4 5" key="1">
    <citation type="journal article" date="2008" name="Nature">
        <title>The genome of the choanoflagellate Monosiga brevicollis and the origin of metazoans.</title>
        <authorList>
            <consortium name="JGI Sequencing"/>
            <person name="King N."/>
            <person name="Westbrook M.J."/>
            <person name="Young S.L."/>
            <person name="Kuo A."/>
            <person name="Abedin M."/>
            <person name="Chapman J."/>
            <person name="Fairclough S."/>
            <person name="Hellsten U."/>
            <person name="Isogai Y."/>
            <person name="Letunic I."/>
            <person name="Marr M."/>
            <person name="Pincus D."/>
            <person name="Putnam N."/>
            <person name="Rokas A."/>
            <person name="Wright K.J."/>
            <person name="Zuzow R."/>
            <person name="Dirks W."/>
            <person name="Good M."/>
            <person name="Goodstein D."/>
            <person name="Lemons D."/>
            <person name="Li W."/>
            <person name="Lyons J.B."/>
            <person name="Morris A."/>
            <person name="Nichols S."/>
            <person name="Richter D.J."/>
            <person name="Salamov A."/>
            <person name="Bork P."/>
            <person name="Lim W.A."/>
            <person name="Manning G."/>
            <person name="Miller W.T."/>
            <person name="McGinnis W."/>
            <person name="Shapiro H."/>
            <person name="Tjian R."/>
            <person name="Grigoriev I.V."/>
            <person name="Rokhsar D."/>
        </authorList>
    </citation>
    <scope>NUCLEOTIDE SEQUENCE [LARGE SCALE GENOMIC DNA]</scope>
    <source>
        <strain evidence="5">MX1 / ATCC 50154</strain>
    </source>
</reference>
<feature type="region of interest" description="Disordered" evidence="2">
    <location>
        <begin position="983"/>
        <end position="1007"/>
    </location>
</feature>
<feature type="compositionally biased region" description="Basic residues" evidence="2">
    <location>
        <begin position="816"/>
        <end position="826"/>
    </location>
</feature>
<dbReference type="KEGG" id="mbr:MONBRDRAFT_27932"/>
<feature type="compositionally biased region" description="Basic and acidic residues" evidence="2">
    <location>
        <begin position="419"/>
        <end position="428"/>
    </location>
</feature>
<dbReference type="InterPro" id="IPR011992">
    <property type="entry name" value="EF-hand-dom_pair"/>
</dbReference>
<dbReference type="PROSITE" id="PS50222">
    <property type="entry name" value="EF_HAND_2"/>
    <property type="match status" value="1"/>
</dbReference>
<evidence type="ECO:0000313" key="4">
    <source>
        <dbReference type="EMBL" id="EDQ86877.1"/>
    </source>
</evidence>
<dbReference type="SUPFAM" id="SSF47473">
    <property type="entry name" value="EF-hand"/>
    <property type="match status" value="1"/>
</dbReference>